<feature type="region of interest" description="Disordered" evidence="1">
    <location>
        <begin position="351"/>
        <end position="429"/>
    </location>
</feature>
<keyword evidence="2" id="KW-1133">Transmembrane helix</keyword>
<gene>
    <name evidence="3" type="ORF">ACFPFM_07805</name>
</gene>
<feature type="compositionally biased region" description="Pro residues" evidence="1">
    <location>
        <begin position="393"/>
        <end position="402"/>
    </location>
</feature>
<dbReference type="InterPro" id="IPR021235">
    <property type="entry name" value="DUF2637"/>
</dbReference>
<accession>A0ABV9XW36</accession>
<dbReference type="Proteomes" id="UP001595833">
    <property type="component" value="Unassembled WGS sequence"/>
</dbReference>
<feature type="compositionally biased region" description="Low complexity" evidence="1">
    <location>
        <begin position="403"/>
        <end position="414"/>
    </location>
</feature>
<dbReference type="RefSeq" id="WP_344036527.1">
    <property type="nucleotide sequence ID" value="NZ_BAAAKE010000005.1"/>
</dbReference>
<keyword evidence="4" id="KW-1185">Reference proteome</keyword>
<sequence>MTTTRPTPPRLGFWERILRARAEAHAIRIRAQKTGAAEAELIRSQAAAATVTAAELAMVSEHQEWLRQRERDEAEQRAAWARTHTEDGRPIKEVSATDKGDRFWDFVLAVPLLTGSLAAMFGQIASLHPRLLPFAATELGLEGAAGTRTALGVAFAVGLTLETWALVMGRLSHKARLRGDSPAVYRAWMWAAVLFAAGINYHEWSPSWTQPSMLGVLFASLSILSVLGWELREHRADRDRRAAEIAALGWAPTPIPPRPEFGATRWVVAPRHTWTAWSVAVRERIPDANTALARADEILEARAITAGTRPPDAGWRTRLAFLLRGQAALPPGPQHSRWNVDVDDPHLPGVPTFHLVSLPGGSASAQKPPALPASRAPQPRQEVARPGDREAPEPPAQEPPAPDQQQEAPPAQEASVLPIKKAPDAHTVKDTIRRYREEHNGTLPAPNWVKENCGVGSERAKKLLAAVEDEDSQEATG</sequence>
<feature type="transmembrane region" description="Helical" evidence="2">
    <location>
        <begin position="106"/>
        <end position="129"/>
    </location>
</feature>
<feature type="transmembrane region" description="Helical" evidence="2">
    <location>
        <begin position="183"/>
        <end position="201"/>
    </location>
</feature>
<evidence type="ECO:0000256" key="1">
    <source>
        <dbReference type="SAM" id="MobiDB-lite"/>
    </source>
</evidence>
<keyword evidence="2" id="KW-0812">Transmembrane</keyword>
<protein>
    <submittedName>
        <fullName evidence="3">DUF2637 domain-containing protein</fullName>
    </submittedName>
</protein>
<evidence type="ECO:0000313" key="4">
    <source>
        <dbReference type="Proteomes" id="UP001595833"/>
    </source>
</evidence>
<dbReference type="Pfam" id="PF10935">
    <property type="entry name" value="DUF2637"/>
    <property type="match status" value="1"/>
</dbReference>
<reference evidence="4" key="1">
    <citation type="journal article" date="2019" name="Int. J. Syst. Evol. Microbiol.">
        <title>The Global Catalogue of Microorganisms (GCM) 10K type strain sequencing project: providing services to taxonomists for standard genome sequencing and annotation.</title>
        <authorList>
            <consortium name="The Broad Institute Genomics Platform"/>
            <consortium name="The Broad Institute Genome Sequencing Center for Infectious Disease"/>
            <person name="Wu L."/>
            <person name="Ma J."/>
        </authorList>
    </citation>
    <scope>NUCLEOTIDE SEQUENCE [LARGE SCALE GENOMIC DNA]</scope>
    <source>
        <strain evidence="4">KCTC 12848</strain>
    </source>
</reference>
<name>A0ABV9XW36_9PSEU</name>
<feature type="transmembrane region" description="Helical" evidence="2">
    <location>
        <begin position="213"/>
        <end position="231"/>
    </location>
</feature>
<comment type="caution">
    <text evidence="3">The sequence shown here is derived from an EMBL/GenBank/DDBJ whole genome shotgun (WGS) entry which is preliminary data.</text>
</comment>
<feature type="compositionally biased region" description="Basic and acidic residues" evidence="1">
    <location>
        <begin position="382"/>
        <end position="392"/>
    </location>
</feature>
<feature type="transmembrane region" description="Helical" evidence="2">
    <location>
        <begin position="149"/>
        <end position="171"/>
    </location>
</feature>
<dbReference type="EMBL" id="JBHSJB010000007">
    <property type="protein sequence ID" value="MFC5053662.1"/>
    <property type="molecule type" value="Genomic_DNA"/>
</dbReference>
<keyword evidence="2" id="KW-0472">Membrane</keyword>
<evidence type="ECO:0000313" key="3">
    <source>
        <dbReference type="EMBL" id="MFC5053662.1"/>
    </source>
</evidence>
<proteinExistence type="predicted"/>
<evidence type="ECO:0000256" key="2">
    <source>
        <dbReference type="SAM" id="Phobius"/>
    </source>
</evidence>
<organism evidence="3 4">
    <name type="scientific">Saccharothrix xinjiangensis</name>
    <dbReference type="NCBI Taxonomy" id="204798"/>
    <lineage>
        <taxon>Bacteria</taxon>
        <taxon>Bacillati</taxon>
        <taxon>Actinomycetota</taxon>
        <taxon>Actinomycetes</taxon>
        <taxon>Pseudonocardiales</taxon>
        <taxon>Pseudonocardiaceae</taxon>
        <taxon>Saccharothrix</taxon>
    </lineage>
</organism>